<dbReference type="GO" id="GO:0006576">
    <property type="term" value="P:biogenic amine metabolic process"/>
    <property type="evidence" value="ECO:0007669"/>
    <property type="project" value="UniProtKB-ARBA"/>
</dbReference>
<evidence type="ECO:0000256" key="4">
    <source>
        <dbReference type="ARBA" id="ARBA00022840"/>
    </source>
</evidence>
<protein>
    <submittedName>
        <fullName evidence="8">Glutamate-ammonia ligase</fullName>
        <ecNumber evidence="8">6.3.1.2</ecNumber>
    </submittedName>
</protein>
<dbReference type="PATRIC" id="fig|1409788.3.peg.822"/>
<comment type="similarity">
    <text evidence="1 5 6">Belongs to the glutamine synthetase family.</text>
</comment>
<dbReference type="SUPFAM" id="SSF54368">
    <property type="entry name" value="Glutamine synthetase, N-terminal domain"/>
    <property type="match status" value="1"/>
</dbReference>
<dbReference type="GO" id="GO:0005524">
    <property type="term" value="F:ATP binding"/>
    <property type="evidence" value="ECO:0007669"/>
    <property type="project" value="UniProtKB-KW"/>
</dbReference>
<organism evidence="8 9">
    <name type="scientific">Sunxiuqinia dokdonensis</name>
    <dbReference type="NCBI Taxonomy" id="1409788"/>
    <lineage>
        <taxon>Bacteria</taxon>
        <taxon>Pseudomonadati</taxon>
        <taxon>Bacteroidota</taxon>
        <taxon>Bacteroidia</taxon>
        <taxon>Marinilabiliales</taxon>
        <taxon>Prolixibacteraceae</taxon>
        <taxon>Sunxiuqinia</taxon>
    </lineage>
</organism>
<dbReference type="Pfam" id="PF00120">
    <property type="entry name" value="Gln-synt_C"/>
    <property type="match status" value="1"/>
</dbReference>
<dbReference type="GO" id="GO:0042402">
    <property type="term" value="P:biogenic amine catabolic process"/>
    <property type="evidence" value="ECO:0007669"/>
    <property type="project" value="UniProtKB-ARBA"/>
</dbReference>
<dbReference type="GO" id="GO:0004356">
    <property type="term" value="F:glutamine synthetase activity"/>
    <property type="evidence" value="ECO:0007669"/>
    <property type="project" value="UniProtKB-EC"/>
</dbReference>
<dbReference type="GO" id="GO:0006542">
    <property type="term" value="P:glutamine biosynthetic process"/>
    <property type="evidence" value="ECO:0007669"/>
    <property type="project" value="InterPro"/>
</dbReference>
<dbReference type="AlphaFoldDB" id="A0A0L8VD23"/>
<dbReference type="InterPro" id="IPR014746">
    <property type="entry name" value="Gln_synth/guanido_kin_cat_dom"/>
</dbReference>
<dbReference type="Gene3D" id="3.10.20.70">
    <property type="entry name" value="Glutamine synthetase, N-terminal domain"/>
    <property type="match status" value="1"/>
</dbReference>
<evidence type="ECO:0000256" key="1">
    <source>
        <dbReference type="ARBA" id="ARBA00009897"/>
    </source>
</evidence>
<reference evidence="9" key="1">
    <citation type="submission" date="2015-07" db="EMBL/GenBank/DDBJ databases">
        <title>Genome sequencing of Sunxiuqinia dokdonensis strain SK.</title>
        <authorList>
            <person name="Ahn S."/>
            <person name="Kim B.-C."/>
        </authorList>
    </citation>
    <scope>NUCLEOTIDE SEQUENCE [LARGE SCALE GENOMIC DNA]</scope>
    <source>
        <strain evidence="9">SK</strain>
    </source>
</reference>
<dbReference type="PANTHER" id="PTHR43785:SF12">
    <property type="entry name" value="TYPE-1 GLUTAMINE SYNTHETASE 2"/>
    <property type="match status" value="1"/>
</dbReference>
<comment type="caution">
    <text evidence="8">The sequence shown here is derived from an EMBL/GenBank/DDBJ whole genome shotgun (WGS) entry which is preliminary data.</text>
</comment>
<keyword evidence="2 8" id="KW-0436">Ligase</keyword>
<dbReference type="EMBL" id="LGIA01000030">
    <property type="protein sequence ID" value="KOH46375.1"/>
    <property type="molecule type" value="Genomic_DNA"/>
</dbReference>
<keyword evidence="4" id="KW-0067">ATP-binding</keyword>
<dbReference type="PANTHER" id="PTHR43785">
    <property type="entry name" value="GAMMA-GLUTAMYLPUTRESCINE SYNTHETASE"/>
    <property type="match status" value="1"/>
</dbReference>
<accession>A0A0L8VD23</accession>
<dbReference type="FunFam" id="3.30.590.10:FF:000005">
    <property type="entry name" value="Probable glutamine synthetase"/>
    <property type="match status" value="1"/>
</dbReference>
<dbReference type="SUPFAM" id="SSF55931">
    <property type="entry name" value="Glutamine synthetase/guanido kinase"/>
    <property type="match status" value="1"/>
</dbReference>
<feature type="domain" description="GS catalytic" evidence="7">
    <location>
        <begin position="115"/>
        <end position="452"/>
    </location>
</feature>
<evidence type="ECO:0000256" key="3">
    <source>
        <dbReference type="ARBA" id="ARBA00022741"/>
    </source>
</evidence>
<dbReference type="InterPro" id="IPR008146">
    <property type="entry name" value="Gln_synth_cat_dom"/>
</dbReference>
<dbReference type="InterPro" id="IPR036651">
    <property type="entry name" value="Gln_synt_N_sf"/>
</dbReference>
<dbReference type="SMART" id="SM01230">
    <property type="entry name" value="Gln-synt_C"/>
    <property type="match status" value="1"/>
</dbReference>
<evidence type="ECO:0000256" key="5">
    <source>
        <dbReference type="PROSITE-ProRule" id="PRU01331"/>
    </source>
</evidence>
<evidence type="ECO:0000256" key="2">
    <source>
        <dbReference type="ARBA" id="ARBA00022598"/>
    </source>
</evidence>
<evidence type="ECO:0000259" key="7">
    <source>
        <dbReference type="PROSITE" id="PS51987"/>
    </source>
</evidence>
<dbReference type="Proteomes" id="UP000036958">
    <property type="component" value="Unassembled WGS sequence"/>
</dbReference>
<gene>
    <name evidence="8" type="ORF">NC99_08060</name>
</gene>
<name>A0A0L8VD23_9BACT</name>
<dbReference type="RefSeq" id="WP_053179963.1">
    <property type="nucleotide sequence ID" value="NZ_LGIA01000030.1"/>
</dbReference>
<dbReference type="OrthoDB" id="9807095at2"/>
<evidence type="ECO:0000256" key="6">
    <source>
        <dbReference type="RuleBase" id="RU000384"/>
    </source>
</evidence>
<keyword evidence="9" id="KW-1185">Reference proteome</keyword>
<dbReference type="STRING" id="1409788.NC99_08060"/>
<dbReference type="PROSITE" id="PS51987">
    <property type="entry name" value="GS_CATALYTIC"/>
    <property type="match status" value="1"/>
</dbReference>
<dbReference type="EC" id="6.3.1.2" evidence="8"/>
<proteinExistence type="inferred from homology"/>
<evidence type="ECO:0000313" key="9">
    <source>
        <dbReference type="Proteomes" id="UP000036958"/>
    </source>
</evidence>
<keyword evidence="3" id="KW-0547">Nucleotide-binding</keyword>
<sequence>MENKELIQVIKESQHNKIKFAVTDIDGILRGKTIHKDKFLEVANENISFCDVVFGWDSSDKCYDNVQLTGWHTAYPDAKARIDLSTYRTIPWDHELPFFLADFESDPGAGMAACPRSLLKRVRQNANDMGFQPVFSEEFEWFNFLGTPNELVTKNYTGLDPISPGMFGYSMLRPTQFQAYFNDLFNYLDQFRVNLESLHTETGPGVYEAAIRYDEVVNAADKAVLFKNSVREIAYKHGIIASFMAKWNEELPGCSGHLHQSLWDQEQQKNLFYSGDPKAPMSPLMESYLAGLLHCLPYVLPMYAPTINSYKRLREGAWAPITASWGLDNRTTAVRVINGQEKSTRLEMRVPGSDANPYLAMAASLASGLYGIQHELKLNTPKTIGNEYAQHDRERLPSNLLDATRKMKDSELANSLLGEDFVAHFTATREWEWREFSKAVTDWEIKRYFEII</sequence>
<dbReference type="Gene3D" id="3.30.590.10">
    <property type="entry name" value="Glutamine synthetase/guanido kinase, catalytic domain"/>
    <property type="match status" value="1"/>
</dbReference>
<evidence type="ECO:0000313" key="8">
    <source>
        <dbReference type="EMBL" id="KOH46375.1"/>
    </source>
</evidence>